<accession>A0A6J5NJS6</accession>
<name>A0A6J5NJS6_9CAUD</name>
<evidence type="ECO:0000313" key="1">
    <source>
        <dbReference type="EMBL" id="CAB4157128.1"/>
    </source>
</evidence>
<organism evidence="1">
    <name type="scientific">uncultured Caudovirales phage</name>
    <dbReference type="NCBI Taxonomy" id="2100421"/>
    <lineage>
        <taxon>Viruses</taxon>
        <taxon>Duplodnaviria</taxon>
        <taxon>Heunggongvirae</taxon>
        <taxon>Uroviricota</taxon>
        <taxon>Caudoviricetes</taxon>
        <taxon>Peduoviridae</taxon>
        <taxon>Maltschvirus</taxon>
        <taxon>Maltschvirus maltsch</taxon>
    </lineage>
</organism>
<protein>
    <recommendedName>
        <fullName evidence="2">Tail completion protein</fullName>
    </recommendedName>
</protein>
<evidence type="ECO:0008006" key="2">
    <source>
        <dbReference type="Google" id="ProtNLM"/>
    </source>
</evidence>
<gene>
    <name evidence="1" type="ORF">UFOVP691_4</name>
</gene>
<dbReference type="EMBL" id="LR796663">
    <property type="protein sequence ID" value="CAB4157128.1"/>
    <property type="molecule type" value="Genomic_DNA"/>
</dbReference>
<sequence length="135" mass="14535">MPATVSQVATGLQTRLATISGLRTFNYQPEQENPPFGYPQLNSIDYHRAYSGGDVVMNWTVYVVVGRWLDRTAHAALDDYLSYSGAKSVRAAIEADPTLGGVCSTLIVRSGADITSLDAGGAQFLVIQMQVEVHG</sequence>
<reference evidence="1" key="1">
    <citation type="submission" date="2020-04" db="EMBL/GenBank/DDBJ databases">
        <authorList>
            <person name="Chiriac C."/>
            <person name="Salcher M."/>
            <person name="Ghai R."/>
            <person name="Kavagutti S V."/>
        </authorList>
    </citation>
    <scope>NUCLEOTIDE SEQUENCE</scope>
</reference>
<proteinExistence type="predicted"/>